<evidence type="ECO:0000313" key="2">
    <source>
        <dbReference type="EMBL" id="KWW97683.1"/>
    </source>
</evidence>
<dbReference type="AlphaFoldDB" id="A0A132N1Z8"/>
<dbReference type="InterPro" id="IPR006680">
    <property type="entry name" value="Amidohydro-rel"/>
</dbReference>
<dbReference type="SUPFAM" id="SSF51338">
    <property type="entry name" value="Composite domain of metallo-dependent hydrolases"/>
    <property type="match status" value="1"/>
</dbReference>
<reference evidence="5" key="4">
    <citation type="submission" date="2015-04" db="EMBL/GenBank/DDBJ databases">
        <title>Physiological reanalysis, assessment of diazotrophy, and genome sequences of multiple isolates of Streptomyces thermoautotrophicus.</title>
        <authorList>
            <person name="MacKellar D.C."/>
            <person name="Lieber L."/>
            <person name="Norman J."/>
            <person name="Bolger A."/>
            <person name="Tobin C."/>
            <person name="Murray J.W."/>
            <person name="Chang R."/>
            <person name="Ford T."/>
            <person name="Nguyen P.Q."/>
            <person name="Woodward J."/>
            <person name="Permingeat H."/>
            <person name="Joshi N.S."/>
            <person name="Silver P.A."/>
            <person name="Usadel B."/>
            <person name="Rutherford A.W."/>
            <person name="Friesen M."/>
            <person name="Prell J."/>
        </authorList>
    </citation>
    <scope>NUCLEOTIDE SEQUENCE [LARGE SCALE GENOMIC DNA]</scope>
    <source>
        <strain evidence="5">H1</strain>
    </source>
</reference>
<dbReference type="GO" id="GO:0016810">
    <property type="term" value="F:hydrolase activity, acting on carbon-nitrogen (but not peptide) bonds"/>
    <property type="evidence" value="ECO:0007669"/>
    <property type="project" value="InterPro"/>
</dbReference>
<protein>
    <submittedName>
        <fullName evidence="4">Amidohydrolase</fullName>
    </submittedName>
</protein>
<dbReference type="Gene3D" id="2.30.40.10">
    <property type="entry name" value="Urease, subunit C, domain 1"/>
    <property type="match status" value="1"/>
</dbReference>
<gene>
    <name evidence="3" type="ORF">LI90_1950</name>
    <name evidence="2" type="ORF">TH66_19370</name>
    <name evidence="4" type="ORF">TR74_24590</name>
</gene>
<dbReference type="CDD" id="cd01299">
    <property type="entry name" value="Met_dep_hydrolase_A"/>
    <property type="match status" value="1"/>
</dbReference>
<comment type="caution">
    <text evidence="4">The sequence shown here is derived from an EMBL/GenBank/DDBJ whole genome shotgun (WGS) entry which is preliminary data.</text>
</comment>
<keyword evidence="5" id="KW-1185">Reference proteome</keyword>
<dbReference type="InterPro" id="IPR011059">
    <property type="entry name" value="Metal-dep_hydrolase_composite"/>
</dbReference>
<evidence type="ECO:0000313" key="3">
    <source>
        <dbReference type="EMBL" id="KWX00922.1"/>
    </source>
</evidence>
<evidence type="ECO:0000313" key="5">
    <source>
        <dbReference type="Proteomes" id="UP000070188"/>
    </source>
</evidence>
<dbReference type="InterPro" id="IPR032466">
    <property type="entry name" value="Metal_Hydrolase"/>
</dbReference>
<evidence type="ECO:0000313" key="6">
    <source>
        <dbReference type="Proteomes" id="UP000070598"/>
    </source>
</evidence>
<feature type="domain" description="Amidohydrolase-related" evidence="1">
    <location>
        <begin position="61"/>
        <end position="408"/>
    </location>
</feature>
<dbReference type="Gene3D" id="3.20.20.140">
    <property type="entry name" value="Metal-dependent hydrolases"/>
    <property type="match status" value="1"/>
</dbReference>
<dbReference type="EMBL" id="JYIK01001124">
    <property type="protein sequence ID" value="KWX03950.1"/>
    <property type="molecule type" value="Genomic_DNA"/>
</dbReference>
<dbReference type="Proteomes" id="UP000070659">
    <property type="component" value="Unassembled WGS sequence"/>
</dbReference>
<name>A0A132N1Z8_9ACTN</name>
<reference evidence="3" key="3">
    <citation type="submission" date="2015-04" db="EMBL/GenBank/DDBJ databases">
        <title>Physiological reanalysis, assessment of diazotrophy, and genome sequences of multiple isolates of Streptomyces thermoautotrophicus.</title>
        <authorList>
            <person name="MacKellar D.C."/>
            <person name="Lieber L."/>
            <person name="Norman J."/>
            <person name="Bolger A."/>
            <person name="Tobin C."/>
            <person name="Murray J.W."/>
            <person name="Woodward J."/>
            <person name="Friesen M."/>
            <person name="Prell J."/>
        </authorList>
    </citation>
    <scope>NUCLEOTIDE SEQUENCE [LARGE SCALE GENOMIC DNA]</scope>
    <source>
        <strain evidence="3">H1</strain>
    </source>
</reference>
<accession>A0A132N1Z8</accession>
<dbReference type="SUPFAM" id="SSF51556">
    <property type="entry name" value="Metallo-dependent hydrolases"/>
    <property type="match status" value="1"/>
</dbReference>
<dbReference type="PANTHER" id="PTHR43135:SF3">
    <property type="entry name" value="ALPHA-D-RIBOSE 1-METHYLPHOSPHONATE 5-TRIPHOSPHATE DIPHOSPHATASE"/>
    <property type="match status" value="1"/>
</dbReference>
<reference evidence="6" key="1">
    <citation type="submission" date="2015-02" db="EMBL/GenBank/DDBJ databases">
        <title>Physiological reanalysis, assessment of diazotrophy, and genome sequences of multiple isolates of Streptomyces thermoautotrophicus.</title>
        <authorList>
            <person name="MacKellar D.C."/>
            <person name="Lieber L."/>
            <person name="Norman J."/>
            <person name="Bolger A."/>
            <person name="Tobin C."/>
            <person name="Murray J.W."/>
            <person name="Friesen M."/>
            <person name="Prell J."/>
        </authorList>
    </citation>
    <scope>NUCLEOTIDE SEQUENCE [LARGE SCALE GENOMIC DNA]</scope>
    <source>
        <strain evidence="6">UBT1</strain>
    </source>
</reference>
<dbReference type="Proteomes" id="UP000070188">
    <property type="component" value="Unassembled WGS sequence"/>
</dbReference>
<dbReference type="EMBL" id="JYIJ01000019">
    <property type="protein sequence ID" value="KWW97683.1"/>
    <property type="molecule type" value="Genomic_DNA"/>
</dbReference>
<dbReference type="OrthoDB" id="3514520at2"/>
<dbReference type="InterPro" id="IPR051781">
    <property type="entry name" value="Metallo-dep_Hydrolase"/>
</dbReference>
<dbReference type="Pfam" id="PF01979">
    <property type="entry name" value="Amidohydro_1"/>
    <property type="match status" value="1"/>
</dbReference>
<dbReference type="PANTHER" id="PTHR43135">
    <property type="entry name" value="ALPHA-D-RIBOSE 1-METHYLPHOSPHONATE 5-TRIPHOSPHATE DIPHOSPHATASE"/>
    <property type="match status" value="1"/>
</dbReference>
<dbReference type="EMBL" id="LAXD01000001">
    <property type="protein sequence ID" value="KWX00922.1"/>
    <property type="molecule type" value="Genomic_DNA"/>
</dbReference>
<organism evidence="4 6">
    <name type="scientific">Carbonactinospora thermoautotrophica</name>
    <dbReference type="NCBI Taxonomy" id="1469144"/>
    <lineage>
        <taxon>Bacteria</taxon>
        <taxon>Bacillati</taxon>
        <taxon>Actinomycetota</taxon>
        <taxon>Actinomycetes</taxon>
        <taxon>Kitasatosporales</taxon>
        <taxon>Carbonactinosporaceae</taxon>
        <taxon>Carbonactinospora</taxon>
    </lineage>
</organism>
<dbReference type="PATRIC" id="fig|1469144.10.peg.2109"/>
<dbReference type="InterPro" id="IPR057744">
    <property type="entry name" value="OTAase-like"/>
</dbReference>
<evidence type="ECO:0000313" key="7">
    <source>
        <dbReference type="Proteomes" id="UP000070659"/>
    </source>
</evidence>
<sequence>MPSAWLLIKNGTVIDGTGAPPFEGTHVLVKDNRIVDVGPHVSRDSVPRGEPLEEIDATGKTVMPGLIDAHCHMTYGESRTEEEIDLYTSPELRTLKAAWNAQKVLRAGVTGISQPGGSYYIGVGLREAIRDGIVLGPRMTSAGRYISTSNSLTDWYPDSVGVPEGSIGILANTLDGMIDELRHQVKNGVDLIKLADSPYGNYQAFTNDELKALADLAHQLGKRVTIHARGSAEVDAAVQAGIDWIMHGNVMSDETIEHLAESRIPLVPTLLLLANIVDWGEKVGAPKPMREGMARMLDRTADSLHRAHEAGVRFALGTDSGFSVTPYGEWHARELELLMTYAGLSPLEAIQAGTQNGAVMLNLEGEVGVIAPGMLADIIVVNGDPVKDIRVLQDKRRIETVIKDGRRVVFDEEAVSRRWPHERAQIYSVTDLTYDLVYGESDGVDGHVEPPLNGSDAKDLVADVKRREKSAGLSS</sequence>
<evidence type="ECO:0000259" key="1">
    <source>
        <dbReference type="Pfam" id="PF01979"/>
    </source>
</evidence>
<reference evidence="4 7" key="2">
    <citation type="submission" date="2015-02" db="EMBL/GenBank/DDBJ databases">
        <title>Physiological reanalysis, assessment of diazotrophy, and genome sequences of multiple isolates of Streptomyces thermoautotrophicus.</title>
        <authorList>
            <person name="MacKellar D.C."/>
            <person name="Lieber L."/>
            <person name="Norman J."/>
            <person name="Bolger A."/>
            <person name="Tobin C."/>
            <person name="Murray J.W."/>
            <person name="Prell J."/>
        </authorList>
    </citation>
    <scope>NUCLEOTIDE SEQUENCE [LARGE SCALE GENOMIC DNA]</scope>
    <source>
        <strain evidence="4 7">UBT1</strain>
    </source>
</reference>
<dbReference type="STRING" id="1469144.LI90_1950"/>
<proteinExistence type="predicted"/>
<dbReference type="Proteomes" id="UP000070598">
    <property type="component" value="Unassembled WGS sequence"/>
</dbReference>
<evidence type="ECO:0000313" key="4">
    <source>
        <dbReference type="EMBL" id="KWX03950.1"/>
    </source>
</evidence>
<keyword evidence="4" id="KW-0378">Hydrolase</keyword>
<dbReference type="RefSeq" id="WP_066886895.1">
    <property type="nucleotide sequence ID" value="NZ_JYIJ01000019.1"/>
</dbReference>